<dbReference type="Proteomes" id="UP000092876">
    <property type="component" value="Unassembled WGS sequence"/>
</dbReference>
<dbReference type="InterPro" id="IPR036412">
    <property type="entry name" value="HAD-like_sf"/>
</dbReference>
<organism evidence="1 2">
    <name type="scientific">Vibrio atlanticus</name>
    <dbReference type="NCBI Taxonomy" id="693153"/>
    <lineage>
        <taxon>Bacteria</taxon>
        <taxon>Pseudomonadati</taxon>
        <taxon>Pseudomonadota</taxon>
        <taxon>Gammaproteobacteria</taxon>
        <taxon>Vibrionales</taxon>
        <taxon>Vibrionaceae</taxon>
        <taxon>Vibrio</taxon>
    </lineage>
</organism>
<keyword evidence="1" id="KW-0378">Hydrolase</keyword>
<name>A0A1C3ISL3_9VIBR</name>
<protein>
    <submittedName>
        <fullName evidence="1">Alpha-D-glucose-1-phosphate phosphatase YihX</fullName>
        <ecNumber evidence="1">3.1.3.-</ecNumber>
    </submittedName>
</protein>
<dbReference type="SUPFAM" id="SSF56784">
    <property type="entry name" value="HAD-like"/>
    <property type="match status" value="1"/>
</dbReference>
<dbReference type="NCBIfam" id="TIGR01509">
    <property type="entry name" value="HAD-SF-IA-v3"/>
    <property type="match status" value="1"/>
</dbReference>
<dbReference type="Gene3D" id="3.40.50.1000">
    <property type="entry name" value="HAD superfamily/HAD-like"/>
    <property type="match status" value="1"/>
</dbReference>
<dbReference type="Gene3D" id="1.10.150.240">
    <property type="entry name" value="Putative phosphatase, domain 2"/>
    <property type="match status" value="1"/>
</dbReference>
<dbReference type="EMBL" id="FLQP01000028">
    <property type="protein sequence ID" value="SBS64413.1"/>
    <property type="molecule type" value="Genomic_DNA"/>
</dbReference>
<dbReference type="GO" id="GO:0016787">
    <property type="term" value="F:hydrolase activity"/>
    <property type="evidence" value="ECO:0007669"/>
    <property type="project" value="UniProtKB-KW"/>
</dbReference>
<dbReference type="InterPro" id="IPR023214">
    <property type="entry name" value="HAD_sf"/>
</dbReference>
<dbReference type="PANTHER" id="PTHR43611:SF3">
    <property type="entry name" value="FLAVIN MONONUCLEOTIDE HYDROLASE 1, CHLOROPLATIC"/>
    <property type="match status" value="1"/>
</dbReference>
<gene>
    <name evidence="1" type="primary">yihX</name>
    <name evidence="1" type="ORF">VAT7223_02173</name>
</gene>
<evidence type="ECO:0000313" key="1">
    <source>
        <dbReference type="EMBL" id="SBS64413.1"/>
    </source>
</evidence>
<dbReference type="InterPro" id="IPR023198">
    <property type="entry name" value="PGP-like_dom2"/>
</dbReference>
<dbReference type="SFLD" id="SFLDS00003">
    <property type="entry name" value="Haloacid_Dehalogenase"/>
    <property type="match status" value="1"/>
</dbReference>
<accession>A0A1C3ISL3</accession>
<proteinExistence type="predicted"/>
<reference evidence="2" key="1">
    <citation type="submission" date="2016-06" db="EMBL/GenBank/DDBJ databases">
        <authorList>
            <person name="Rodrigo-Torres Lidia"/>
            <person name="Arahal R.David."/>
        </authorList>
    </citation>
    <scope>NUCLEOTIDE SEQUENCE [LARGE SCALE GENOMIC DNA]</scope>
    <source>
        <strain evidence="2">CECT 7223</strain>
    </source>
</reference>
<dbReference type="RefSeq" id="WP_065679171.1">
    <property type="nucleotide sequence ID" value="NZ_AP025461.1"/>
</dbReference>
<dbReference type="SFLD" id="SFLDG01129">
    <property type="entry name" value="C1.5:_HAD__Beta-PGM__Phosphata"/>
    <property type="match status" value="1"/>
</dbReference>
<dbReference type="InterPro" id="IPR006439">
    <property type="entry name" value="HAD-SF_hydro_IA"/>
</dbReference>
<dbReference type="EC" id="3.1.3.-" evidence="1"/>
<dbReference type="CDD" id="cd02603">
    <property type="entry name" value="HAD_sEH-N_like"/>
    <property type="match status" value="1"/>
</dbReference>
<dbReference type="Pfam" id="PF00702">
    <property type="entry name" value="Hydrolase"/>
    <property type="match status" value="1"/>
</dbReference>
<dbReference type="GeneID" id="94234858"/>
<dbReference type="PANTHER" id="PTHR43611">
    <property type="entry name" value="ALPHA-D-GLUCOSE 1-PHOSPHATE PHOSPHATASE"/>
    <property type="match status" value="1"/>
</dbReference>
<dbReference type="AlphaFoldDB" id="A0A1C3ISL3"/>
<evidence type="ECO:0000313" key="2">
    <source>
        <dbReference type="Proteomes" id="UP000092876"/>
    </source>
</evidence>
<sequence>MSVLLLFHANNSGARYEYSSNKNVVFDVGNVIVRWSPLEITRLTFGELDDLETQARSIFQSSIWLDLNKGFLTESEAKLRYQQELDLSSLECDRLFYYVKQTQILLYGSVDLIKQVKRAGYAVYALTDNVVEIVEYLKATYEFWSLFDGATVSAELGMLKPQPEIYQALLSNNGLEASETVFIDDMPYNVEGAKAVGMAGIQFSDAVQCENALRAFGVELT</sequence>